<protein>
    <submittedName>
        <fullName evidence="2">Cst5 scaffold protein</fullName>
    </submittedName>
</protein>
<proteinExistence type="predicted"/>
<dbReference type="eggNOG" id="ENOG502QQID">
    <property type="taxonomic scope" value="Eukaryota"/>
</dbReference>
<keyword evidence="3" id="KW-1185">Reference proteome</keyword>
<dbReference type="EMBL" id="HE681720">
    <property type="protein sequence ID" value="CCG21735.1"/>
    <property type="molecule type" value="Genomic_DNA"/>
</dbReference>
<dbReference type="KEGG" id="cot:CORT_0B00120"/>
<feature type="compositionally biased region" description="Basic and acidic residues" evidence="1">
    <location>
        <begin position="286"/>
        <end position="297"/>
    </location>
</feature>
<dbReference type="Proteomes" id="UP000005018">
    <property type="component" value="Chromosome 2"/>
</dbReference>
<sequence length="600" mass="66408">MFERPSESLSTKRTVSGSTSSIRSITPGSSEPLPSKKKWREILRPSKIYSLKQTGQFKRNASHGGGYVSPVADESRAGKTPFPPMSVQEPLLTPPHLTPPSFKGNVSPSKFERAYSTPNTTPQSINFFDTPSNISGDSFSYTHQVHTEGLNMSFANILSNNAAHLNKRTSSQASSSKTSISMKNSLDNICFICSELLSNVLQSERVLKLNCGDSVHFECFRTAFYKELVGHKNTTNDPNMELSNLCHGSICKGERSITIDNRNLNFFLKKPYTALTPKRPAPTQPKAKDDTASRESKATSQSINFKALGSTLSHSSQYFELSKRSSVRNRDTMILNIRSPSPVNTLSTTMTDSYNINGFDNSQSVETVVNQLMSYLLSNCTTLNLAKLSQLGMLRAADQLQIKIEDGVFREKHCYLFENSVVIWDKISQAIFIPVKNAKITCKGSIVTITPTEGDVLYFSLQSHLSSVIEKWAIVLMDLSVEVPGSKITNTIDLVPKVLEKNVFGGFLGNTMSSIIDSSQKNEYQLGNLHSHSMISTDLLNVKELNLTKTNAVMLMDANGDSDSDADSDEELIQRSLKDNTERINLKELNSLISEVDQML</sequence>
<dbReference type="AlphaFoldDB" id="H8WZ67"/>
<organism evidence="2 3">
    <name type="scientific">Candida orthopsilosis (strain 90-125)</name>
    <name type="common">Yeast</name>
    <dbReference type="NCBI Taxonomy" id="1136231"/>
    <lineage>
        <taxon>Eukaryota</taxon>
        <taxon>Fungi</taxon>
        <taxon>Dikarya</taxon>
        <taxon>Ascomycota</taxon>
        <taxon>Saccharomycotina</taxon>
        <taxon>Pichiomycetes</taxon>
        <taxon>Debaryomycetaceae</taxon>
        <taxon>Candida/Lodderomyces clade</taxon>
        <taxon>Candida</taxon>
    </lineage>
</organism>
<reference evidence="2 3" key="1">
    <citation type="journal article" date="2012" name="PLoS ONE">
        <title>Sequence and analysis of the genome of the pathogenic yeast Candida orthopsilosis.</title>
        <authorList>
            <person name="Riccombeni A."/>
            <person name="Vidanes G."/>
            <person name="Proux-Wera E."/>
            <person name="Wolfe K.H."/>
            <person name="Butler G."/>
        </authorList>
    </citation>
    <scope>NUCLEOTIDE SEQUENCE [LARGE SCALE GENOMIC DNA]</scope>
    <source>
        <strain evidence="2 3">Co 90-125</strain>
    </source>
</reference>
<gene>
    <name evidence="2" type="ORF">CORT_0B00120</name>
</gene>
<evidence type="ECO:0000313" key="3">
    <source>
        <dbReference type="Proteomes" id="UP000005018"/>
    </source>
</evidence>
<accession>H8WZ67</accession>
<name>H8WZ67_CANO9</name>
<feature type="region of interest" description="Disordered" evidence="1">
    <location>
        <begin position="1"/>
        <end position="39"/>
    </location>
</feature>
<evidence type="ECO:0000313" key="2">
    <source>
        <dbReference type="EMBL" id="CCG21735.1"/>
    </source>
</evidence>
<dbReference type="RefSeq" id="XP_003867173.1">
    <property type="nucleotide sequence ID" value="XM_003867125.1"/>
</dbReference>
<feature type="compositionally biased region" description="Polar residues" evidence="1">
    <location>
        <begin position="7"/>
        <end position="29"/>
    </location>
</feature>
<dbReference type="OrthoDB" id="299997at2759"/>
<feature type="region of interest" description="Disordered" evidence="1">
    <location>
        <begin position="275"/>
        <end position="300"/>
    </location>
</feature>
<dbReference type="GeneID" id="14538134"/>
<dbReference type="HOGENOM" id="CLU_536346_0_0_1"/>
<evidence type="ECO:0000256" key="1">
    <source>
        <dbReference type="SAM" id="MobiDB-lite"/>
    </source>
</evidence>